<accession>A0A498J2M3</accession>
<evidence type="ECO:0000313" key="2">
    <source>
        <dbReference type="Proteomes" id="UP000290289"/>
    </source>
</evidence>
<reference evidence="1 2" key="1">
    <citation type="submission" date="2018-10" db="EMBL/GenBank/DDBJ databases">
        <title>A high-quality apple genome assembly.</title>
        <authorList>
            <person name="Hu J."/>
        </authorList>
    </citation>
    <scope>NUCLEOTIDE SEQUENCE [LARGE SCALE GENOMIC DNA]</scope>
    <source>
        <strain evidence="2">cv. HFTH1</strain>
        <tissue evidence="1">Young leaf</tissue>
    </source>
</reference>
<organism evidence="1 2">
    <name type="scientific">Malus domestica</name>
    <name type="common">Apple</name>
    <name type="synonym">Pyrus malus</name>
    <dbReference type="NCBI Taxonomy" id="3750"/>
    <lineage>
        <taxon>Eukaryota</taxon>
        <taxon>Viridiplantae</taxon>
        <taxon>Streptophyta</taxon>
        <taxon>Embryophyta</taxon>
        <taxon>Tracheophyta</taxon>
        <taxon>Spermatophyta</taxon>
        <taxon>Magnoliopsida</taxon>
        <taxon>eudicotyledons</taxon>
        <taxon>Gunneridae</taxon>
        <taxon>Pentapetalae</taxon>
        <taxon>rosids</taxon>
        <taxon>fabids</taxon>
        <taxon>Rosales</taxon>
        <taxon>Rosaceae</taxon>
        <taxon>Amygdaloideae</taxon>
        <taxon>Maleae</taxon>
        <taxon>Malus</taxon>
    </lineage>
</organism>
<evidence type="ECO:0008006" key="3">
    <source>
        <dbReference type="Google" id="ProtNLM"/>
    </source>
</evidence>
<sequence length="141" mass="16231">MWVLSQEKRCIRDALWIRSRGFKKICVEGVSKLVIDSILGSCNIKGLAASFDSVFWAQVYKEAHFVANAITSTGLQFNNLHVSDRTLPNVIYKAYFFDWIRNDCDRAKLYSEQPNLISNSPSTRFKLKTSHLQVKRNTTRP</sequence>
<evidence type="ECO:0000313" key="1">
    <source>
        <dbReference type="EMBL" id="RXH87691.1"/>
    </source>
</evidence>
<dbReference type="EMBL" id="RDQH01000336">
    <property type="protein sequence ID" value="RXH87691.1"/>
    <property type="molecule type" value="Genomic_DNA"/>
</dbReference>
<keyword evidence="2" id="KW-1185">Reference proteome</keyword>
<protein>
    <recommendedName>
        <fullName evidence="3">RNase H type-1 domain-containing protein</fullName>
    </recommendedName>
</protein>
<gene>
    <name evidence="1" type="ORF">DVH24_034591</name>
</gene>
<name>A0A498J2M3_MALDO</name>
<dbReference type="Proteomes" id="UP000290289">
    <property type="component" value="Chromosome 10"/>
</dbReference>
<dbReference type="AlphaFoldDB" id="A0A498J2M3"/>
<comment type="caution">
    <text evidence="1">The sequence shown here is derived from an EMBL/GenBank/DDBJ whole genome shotgun (WGS) entry which is preliminary data.</text>
</comment>
<proteinExistence type="predicted"/>